<dbReference type="Gene3D" id="3.30.1490.20">
    <property type="entry name" value="ATP-grasp fold, A domain"/>
    <property type="match status" value="1"/>
</dbReference>
<dbReference type="FunFam" id="3.30.470.20:FF:000008">
    <property type="entry name" value="D-alanine--D-alanine ligase"/>
    <property type="match status" value="1"/>
</dbReference>
<evidence type="ECO:0000256" key="8">
    <source>
        <dbReference type="ARBA" id="ARBA00022960"/>
    </source>
</evidence>
<dbReference type="InterPro" id="IPR013815">
    <property type="entry name" value="ATP_grasp_subdomain_1"/>
</dbReference>
<dbReference type="HAMAP" id="MF_00047">
    <property type="entry name" value="Dala_Dala_lig"/>
    <property type="match status" value="1"/>
</dbReference>
<evidence type="ECO:0000259" key="17">
    <source>
        <dbReference type="PROSITE" id="PS50975"/>
    </source>
</evidence>
<reference evidence="18 19" key="1">
    <citation type="submission" date="2018-03" db="EMBL/GenBank/DDBJ databases">
        <title>Novel Streptomyces sp. from soil.</title>
        <authorList>
            <person name="Tan G.Y.A."/>
            <person name="Lee Z.Y."/>
        </authorList>
    </citation>
    <scope>NUCLEOTIDE SEQUENCE [LARGE SCALE GENOMIC DNA]</scope>
    <source>
        <strain evidence="18 19">ST5x</strain>
    </source>
</reference>
<feature type="binding site" evidence="14">
    <location>
        <begin position="206"/>
        <end position="208"/>
    </location>
    <ligand>
        <name>ATP</name>
        <dbReference type="ChEBI" id="CHEBI:30616"/>
    </ligand>
</feature>
<keyword evidence="9 12" id="KW-0573">Peptidoglycan synthesis</keyword>
<dbReference type="GO" id="GO:0009252">
    <property type="term" value="P:peptidoglycan biosynthetic process"/>
    <property type="evidence" value="ECO:0007669"/>
    <property type="project" value="UniProtKB-UniRule"/>
</dbReference>
<dbReference type="InterPro" id="IPR000291">
    <property type="entry name" value="D-Ala_lig_Van_CS"/>
</dbReference>
<dbReference type="Proteomes" id="UP000239322">
    <property type="component" value="Unassembled WGS sequence"/>
</dbReference>
<dbReference type="NCBIfam" id="TIGR01205">
    <property type="entry name" value="D_ala_D_alaTIGR"/>
    <property type="match status" value="1"/>
</dbReference>
<sequence>MSSENLPTSPGCKPRVAVVFGGRSSEHAISVVTAGAVLRAIDRSKYDVLPIGITTDGRWALTADEPERMAITDGVLPSVTGLARSEKGSVVLSVDPASRQVVHSEPGAVPQALGDVDVVFPVLHGPYGEDGTLQGLLELSGVPYVGAGVLSSAVGQDKEYMKRVFTSFGLPVGPYETIRPREWEQDQAGARKRIADLAAEHGWPLFVKPARAGSSMGISKVDGFEGLDEAIEEARRHDPKIIVESLLTGREIECGVLEFEDGPRASVPAWIPPVTDDGFYDFEAKYGVASAAGVVPAPITPEQTEEVQRLAVAAFEAASCEGLVRADFFLTDDGEFVINEINTLPGFTPISMYPVMWQASGVDYPELIDRLIGAALRRPTGLR</sequence>
<dbReference type="GO" id="GO:0005829">
    <property type="term" value="C:cytosol"/>
    <property type="evidence" value="ECO:0007669"/>
    <property type="project" value="TreeGrafter"/>
</dbReference>
<feature type="binding site" evidence="14">
    <location>
        <begin position="214"/>
        <end position="215"/>
    </location>
    <ligand>
        <name>ATP</name>
        <dbReference type="ChEBI" id="CHEBI:30616"/>
    </ligand>
</feature>
<dbReference type="GO" id="GO:0008360">
    <property type="term" value="P:regulation of cell shape"/>
    <property type="evidence" value="ECO:0007669"/>
    <property type="project" value="UniProtKB-KW"/>
</dbReference>
<dbReference type="GO" id="GO:0071555">
    <property type="term" value="P:cell wall organization"/>
    <property type="evidence" value="ECO:0007669"/>
    <property type="project" value="UniProtKB-KW"/>
</dbReference>
<dbReference type="PIRSF" id="PIRSF039102">
    <property type="entry name" value="Ddl/VanB"/>
    <property type="match status" value="1"/>
</dbReference>
<comment type="catalytic activity">
    <reaction evidence="12">
        <text>2 D-alanine + ATP = D-alanyl-D-alanine + ADP + phosphate + H(+)</text>
        <dbReference type="Rhea" id="RHEA:11224"/>
        <dbReference type="ChEBI" id="CHEBI:15378"/>
        <dbReference type="ChEBI" id="CHEBI:30616"/>
        <dbReference type="ChEBI" id="CHEBI:43474"/>
        <dbReference type="ChEBI" id="CHEBI:57416"/>
        <dbReference type="ChEBI" id="CHEBI:57822"/>
        <dbReference type="ChEBI" id="CHEBI:456216"/>
        <dbReference type="EC" id="6.3.2.4"/>
    </reaction>
</comment>
<dbReference type="SUPFAM" id="SSF52440">
    <property type="entry name" value="PreATP-grasp domain"/>
    <property type="match status" value="1"/>
</dbReference>
<keyword evidence="19" id="KW-1185">Reference proteome</keyword>
<evidence type="ECO:0000256" key="6">
    <source>
        <dbReference type="ARBA" id="ARBA00022840"/>
    </source>
</evidence>
<keyword evidence="10 15" id="KW-0464">Manganese</keyword>
<comment type="caution">
    <text evidence="18">The sequence shown here is derived from an EMBL/GenBank/DDBJ whole genome shotgun (WGS) entry which is preliminary data.</text>
</comment>
<evidence type="ECO:0000256" key="3">
    <source>
        <dbReference type="ARBA" id="ARBA00022598"/>
    </source>
</evidence>
<dbReference type="Gene3D" id="3.30.470.20">
    <property type="entry name" value="ATP-grasp fold, B domain"/>
    <property type="match status" value="1"/>
</dbReference>
<proteinExistence type="inferred from homology"/>
<evidence type="ECO:0000256" key="16">
    <source>
        <dbReference type="PROSITE-ProRule" id="PRU00409"/>
    </source>
</evidence>
<dbReference type="UniPathway" id="UPA00219"/>
<dbReference type="NCBIfam" id="NF002528">
    <property type="entry name" value="PRK01966.1-4"/>
    <property type="match status" value="1"/>
</dbReference>
<dbReference type="InterPro" id="IPR016185">
    <property type="entry name" value="PreATP-grasp_dom_sf"/>
</dbReference>
<dbReference type="EMBL" id="PVLV01000023">
    <property type="protein sequence ID" value="PRH80850.1"/>
    <property type="molecule type" value="Genomic_DNA"/>
</dbReference>
<dbReference type="GO" id="GO:0005524">
    <property type="term" value="F:ATP binding"/>
    <property type="evidence" value="ECO:0007669"/>
    <property type="project" value="UniProtKB-UniRule"/>
</dbReference>
<name>A0A2S9Q2E8_9ACTN</name>
<feature type="active site" evidence="13">
    <location>
        <position position="26"/>
    </location>
</feature>
<dbReference type="PANTHER" id="PTHR23132">
    <property type="entry name" value="D-ALANINE--D-ALANINE LIGASE"/>
    <property type="match status" value="1"/>
</dbReference>
<keyword evidence="11 12" id="KW-0961">Cell wall biogenesis/degradation</keyword>
<evidence type="ECO:0000256" key="14">
    <source>
        <dbReference type="PIRSR" id="PIRSR039102-2"/>
    </source>
</evidence>
<evidence type="ECO:0000313" key="19">
    <source>
        <dbReference type="Proteomes" id="UP000239322"/>
    </source>
</evidence>
<keyword evidence="6 16" id="KW-0067">ATP-binding</keyword>
<feature type="domain" description="ATP-grasp" evidence="17">
    <location>
        <begin position="162"/>
        <end position="373"/>
    </location>
</feature>
<dbReference type="PANTHER" id="PTHR23132:SF25">
    <property type="entry name" value="D-ALANINE--D-ALANINE LIGASE A"/>
    <property type="match status" value="1"/>
</dbReference>
<dbReference type="InterPro" id="IPR011127">
    <property type="entry name" value="Dala_Dala_lig_N"/>
</dbReference>
<dbReference type="InterPro" id="IPR011095">
    <property type="entry name" value="Dala_Dala_lig_C"/>
</dbReference>
<organism evidence="18 19">
    <name type="scientific">Streptomyces solincola</name>
    <dbReference type="NCBI Taxonomy" id="2100817"/>
    <lineage>
        <taxon>Bacteria</taxon>
        <taxon>Bacillati</taxon>
        <taxon>Actinomycetota</taxon>
        <taxon>Actinomycetes</taxon>
        <taxon>Kitasatosporales</taxon>
        <taxon>Streptomycetaceae</taxon>
        <taxon>Streptomyces</taxon>
    </lineage>
</organism>
<evidence type="ECO:0000256" key="11">
    <source>
        <dbReference type="ARBA" id="ARBA00023316"/>
    </source>
</evidence>
<feature type="active site" evidence="13">
    <location>
        <position position="351"/>
    </location>
</feature>
<evidence type="ECO:0000256" key="7">
    <source>
        <dbReference type="ARBA" id="ARBA00022842"/>
    </source>
</evidence>
<comment type="cofactor">
    <cofactor evidence="15">
        <name>Mg(2+)</name>
        <dbReference type="ChEBI" id="CHEBI:18420"/>
    </cofactor>
    <cofactor evidence="15">
        <name>Mn(2+)</name>
        <dbReference type="ChEBI" id="CHEBI:29035"/>
    </cofactor>
    <text evidence="15">Binds 2 magnesium or manganese ions per subunit.</text>
</comment>
<feature type="binding site" evidence="14">
    <location>
        <begin position="339"/>
        <end position="340"/>
    </location>
    <ligand>
        <name>ATP</name>
        <dbReference type="ChEBI" id="CHEBI:30616"/>
    </ligand>
</feature>
<dbReference type="GO" id="GO:0008716">
    <property type="term" value="F:D-alanine-D-alanine ligase activity"/>
    <property type="evidence" value="ECO:0007669"/>
    <property type="project" value="UniProtKB-UniRule"/>
</dbReference>
<feature type="binding site" evidence="15">
    <location>
        <position position="342"/>
    </location>
    <ligand>
        <name>Mg(2+)</name>
        <dbReference type="ChEBI" id="CHEBI:18420"/>
        <label>2</label>
    </ligand>
</feature>
<accession>A0A2S9Q2E8</accession>
<dbReference type="SUPFAM" id="SSF56059">
    <property type="entry name" value="Glutathione synthetase ATP-binding domain-like"/>
    <property type="match status" value="1"/>
</dbReference>
<keyword evidence="3 12" id="KW-0436">Ligase</keyword>
<feature type="active site" evidence="13">
    <location>
        <position position="214"/>
    </location>
</feature>
<feature type="binding site" evidence="15">
    <location>
        <position position="327"/>
    </location>
    <ligand>
        <name>Mg(2+)</name>
        <dbReference type="ChEBI" id="CHEBI:18420"/>
        <label>1</label>
    </ligand>
</feature>
<dbReference type="AlphaFoldDB" id="A0A2S9Q2E8"/>
<dbReference type="RefSeq" id="WP_105867065.1">
    <property type="nucleotide sequence ID" value="NZ_PVLV01000023.1"/>
</dbReference>
<dbReference type="InterPro" id="IPR011761">
    <property type="entry name" value="ATP-grasp"/>
</dbReference>
<feature type="binding site" evidence="14">
    <location>
        <position position="158"/>
    </location>
    <ligand>
        <name>ATP</name>
        <dbReference type="ChEBI" id="CHEBI:30616"/>
    </ligand>
</feature>
<feature type="binding site" evidence="14">
    <location>
        <begin position="244"/>
        <end position="251"/>
    </location>
    <ligand>
        <name>ATP</name>
        <dbReference type="ChEBI" id="CHEBI:30616"/>
    </ligand>
</feature>
<keyword evidence="4 15" id="KW-0479">Metal-binding</keyword>
<comment type="cofactor">
    <cofactor evidence="1">
        <name>Mn(2+)</name>
        <dbReference type="ChEBI" id="CHEBI:29035"/>
    </cofactor>
</comment>
<dbReference type="Pfam" id="PF01820">
    <property type="entry name" value="Dala_Dala_lig_N"/>
    <property type="match status" value="1"/>
</dbReference>
<evidence type="ECO:0000256" key="9">
    <source>
        <dbReference type="ARBA" id="ARBA00022984"/>
    </source>
</evidence>
<evidence type="ECO:0000256" key="12">
    <source>
        <dbReference type="HAMAP-Rule" id="MF_00047"/>
    </source>
</evidence>
<keyword evidence="5 14" id="KW-0547">Nucleotide-binding</keyword>
<dbReference type="GO" id="GO:0046872">
    <property type="term" value="F:metal ion binding"/>
    <property type="evidence" value="ECO:0007669"/>
    <property type="project" value="UniProtKB-KW"/>
</dbReference>
<comment type="function">
    <text evidence="12">Cell wall formation.</text>
</comment>
<keyword evidence="8 12" id="KW-0133">Cell shape</keyword>
<dbReference type="OrthoDB" id="9813261at2"/>
<dbReference type="PROSITE" id="PS00843">
    <property type="entry name" value="DALA_DALA_LIGASE_1"/>
    <property type="match status" value="1"/>
</dbReference>
<comment type="subcellular location">
    <subcellularLocation>
        <location evidence="12">Cytoplasm</location>
    </subcellularLocation>
</comment>
<comment type="pathway">
    <text evidence="12">Cell wall biogenesis; peptidoglycan biosynthesis.</text>
</comment>
<evidence type="ECO:0000313" key="18">
    <source>
        <dbReference type="EMBL" id="PRH80850.1"/>
    </source>
</evidence>
<evidence type="ECO:0000256" key="2">
    <source>
        <dbReference type="ARBA" id="ARBA00010871"/>
    </source>
</evidence>
<gene>
    <name evidence="12" type="primary">ddl</name>
    <name evidence="18" type="ORF">C6N75_01820</name>
</gene>
<evidence type="ECO:0000256" key="13">
    <source>
        <dbReference type="PIRSR" id="PIRSR039102-1"/>
    </source>
</evidence>
<evidence type="ECO:0000256" key="5">
    <source>
        <dbReference type="ARBA" id="ARBA00022741"/>
    </source>
</evidence>
<keyword evidence="7 15" id="KW-0460">Magnesium</keyword>
<evidence type="ECO:0000256" key="15">
    <source>
        <dbReference type="PIRSR" id="PIRSR039102-3"/>
    </source>
</evidence>
<evidence type="ECO:0000256" key="10">
    <source>
        <dbReference type="ARBA" id="ARBA00023211"/>
    </source>
</evidence>
<dbReference type="Gene3D" id="3.40.50.20">
    <property type="match status" value="1"/>
</dbReference>
<keyword evidence="12" id="KW-0963">Cytoplasm</keyword>
<dbReference type="PROSITE" id="PS50975">
    <property type="entry name" value="ATP_GRASP"/>
    <property type="match status" value="1"/>
</dbReference>
<dbReference type="Pfam" id="PF07478">
    <property type="entry name" value="Dala_Dala_lig_C"/>
    <property type="match status" value="1"/>
</dbReference>
<dbReference type="InterPro" id="IPR005905">
    <property type="entry name" value="D_ala_D_ala"/>
</dbReference>
<evidence type="ECO:0000256" key="4">
    <source>
        <dbReference type="ARBA" id="ARBA00022723"/>
    </source>
</evidence>
<evidence type="ECO:0000256" key="1">
    <source>
        <dbReference type="ARBA" id="ARBA00001936"/>
    </source>
</evidence>
<comment type="similarity">
    <text evidence="2 12">Belongs to the D-alanine--D-alanine ligase family.</text>
</comment>
<dbReference type="PROSITE" id="PS00844">
    <property type="entry name" value="DALA_DALA_LIGASE_2"/>
    <property type="match status" value="1"/>
</dbReference>
<feature type="binding site" evidence="15">
    <location>
        <position position="340"/>
    </location>
    <ligand>
        <name>Mg(2+)</name>
        <dbReference type="ChEBI" id="CHEBI:18420"/>
        <label>1</label>
    </ligand>
</feature>
<protein>
    <recommendedName>
        <fullName evidence="12">D-alanine--D-alanine ligase</fullName>
        <ecNumber evidence="12">6.3.2.4</ecNumber>
    </recommendedName>
    <alternativeName>
        <fullName evidence="12">D-Ala-D-Ala ligase</fullName>
    </alternativeName>
    <alternativeName>
        <fullName evidence="12">D-alanylalanine synthetase</fullName>
    </alternativeName>
</protein>
<feature type="binding site" evidence="15">
    <location>
        <position position="340"/>
    </location>
    <ligand>
        <name>Mg(2+)</name>
        <dbReference type="ChEBI" id="CHEBI:18420"/>
        <label>2</label>
    </ligand>
</feature>
<dbReference type="EC" id="6.3.2.4" evidence="12"/>